<dbReference type="Pfam" id="PF02001">
    <property type="entry name" value="DUF134"/>
    <property type="match status" value="1"/>
</dbReference>
<proteinExistence type="inferred from homology"/>
<dbReference type="PANTHER" id="PTHR37478">
    <property type="match status" value="1"/>
</dbReference>
<dbReference type="InterPro" id="IPR002852">
    <property type="entry name" value="UPF0251"/>
</dbReference>
<dbReference type="SUPFAM" id="SSF88659">
    <property type="entry name" value="Sigma3 and sigma4 domains of RNA polymerase sigma factors"/>
    <property type="match status" value="1"/>
</dbReference>
<evidence type="ECO:0008006" key="4">
    <source>
        <dbReference type="Google" id="ProtNLM"/>
    </source>
</evidence>
<dbReference type="Proteomes" id="UP000288215">
    <property type="component" value="Unassembled WGS sequence"/>
</dbReference>
<reference evidence="2 3" key="1">
    <citation type="submission" date="2018-12" db="EMBL/GenBank/DDBJ databases">
        <title>The complete genome of the methanogenic archaea of the candidate phylum Verstraetearchaeota, obtained from the metagenome of underground thermal water.</title>
        <authorList>
            <person name="Kadnikov V.V."/>
            <person name="Mardanov A.V."/>
            <person name="Beletsky A.V."/>
            <person name="Karnachuk O.V."/>
            <person name="Ravin N.V."/>
        </authorList>
    </citation>
    <scope>NUCLEOTIDE SEQUENCE [LARGE SCALE GENOMIC DNA]</scope>
    <source>
        <strain evidence="2">Ch88</strain>
    </source>
</reference>
<dbReference type="AlphaFoldDB" id="A0A444L6F9"/>
<name>A0A444L6F9_METS7</name>
<organism evidence="2 3">
    <name type="scientific">Methanosuratincola subterraneus</name>
    <dbReference type="NCBI Taxonomy" id="2593994"/>
    <lineage>
        <taxon>Archaea</taxon>
        <taxon>Thermoproteota</taxon>
        <taxon>Methanosuratincolia</taxon>
        <taxon>Candidatus Methanomethylicales</taxon>
        <taxon>Candidatus Methanomethylicaceae</taxon>
        <taxon>Candidatus Methanosuratincola (ex Vanwonterghem et al. 2016)</taxon>
    </lineage>
</organism>
<evidence type="ECO:0000256" key="1">
    <source>
        <dbReference type="ARBA" id="ARBA00009350"/>
    </source>
</evidence>
<comment type="similarity">
    <text evidence="1">Belongs to the UPF0251 family.</text>
</comment>
<sequence>MPRGFCERCRRGCVGRRPKNVNIAKVPEAEALVPVPGERAPPIELDLAELEAMRLVELEKLSYDEAGMIMGVSRNTIWRLVESGKEKMISAFFEGRKLELHRV</sequence>
<evidence type="ECO:0000313" key="3">
    <source>
        <dbReference type="Proteomes" id="UP000288215"/>
    </source>
</evidence>
<gene>
    <name evidence="2" type="ORF">Metus_1138</name>
</gene>
<dbReference type="InterPro" id="IPR013324">
    <property type="entry name" value="RNA_pol_sigma_r3/r4-like"/>
</dbReference>
<comment type="caution">
    <text evidence="2">The sequence shown here is derived from an EMBL/GenBank/DDBJ whole genome shotgun (WGS) entry which is preliminary data.</text>
</comment>
<dbReference type="EMBL" id="RXGA01000003">
    <property type="protein sequence ID" value="RWX73164.1"/>
    <property type="molecule type" value="Genomic_DNA"/>
</dbReference>
<protein>
    <recommendedName>
        <fullName evidence="4">DUF134 domain-containing protein</fullName>
    </recommendedName>
</protein>
<accession>A0A444L6F9</accession>
<evidence type="ECO:0000313" key="2">
    <source>
        <dbReference type="EMBL" id="RWX73164.1"/>
    </source>
</evidence>
<dbReference type="PANTHER" id="PTHR37478:SF2">
    <property type="entry name" value="UPF0251 PROTEIN TK0562"/>
    <property type="match status" value="1"/>
</dbReference>